<gene>
    <name evidence="2" type="ORF">RR42_s1960</name>
</gene>
<feature type="domain" description="HTH marR-type" evidence="1">
    <location>
        <begin position="9"/>
        <end position="142"/>
    </location>
</feature>
<dbReference type="RefSeq" id="WP_043355431.1">
    <property type="nucleotide sequence ID" value="NZ_CP010537.1"/>
</dbReference>
<dbReference type="InterPro" id="IPR036388">
    <property type="entry name" value="WH-like_DNA-bd_sf"/>
</dbReference>
<dbReference type="AlphaFoldDB" id="A0A0C4YKF3"/>
<evidence type="ECO:0000259" key="1">
    <source>
        <dbReference type="PROSITE" id="PS50995"/>
    </source>
</evidence>
<dbReference type="SMART" id="SM00347">
    <property type="entry name" value="HTH_MARR"/>
    <property type="match status" value="1"/>
</dbReference>
<dbReference type="Gene3D" id="1.10.10.10">
    <property type="entry name" value="Winged helix-like DNA-binding domain superfamily/Winged helix DNA-binding domain"/>
    <property type="match status" value="1"/>
</dbReference>
<dbReference type="InterPro" id="IPR039422">
    <property type="entry name" value="MarR/SlyA-like"/>
</dbReference>
<dbReference type="EMBL" id="CP010537">
    <property type="protein sequence ID" value="AJG23548.1"/>
    <property type="molecule type" value="Genomic_DNA"/>
</dbReference>
<dbReference type="PROSITE" id="PS50995">
    <property type="entry name" value="HTH_MARR_2"/>
    <property type="match status" value="1"/>
</dbReference>
<dbReference type="Pfam" id="PF12802">
    <property type="entry name" value="MarR_2"/>
    <property type="match status" value="1"/>
</dbReference>
<name>A0A0C4YKF3_9BURK</name>
<dbReference type="STRING" id="68895.RR42_s1960"/>
<dbReference type="OrthoDB" id="8848381at2"/>
<dbReference type="InterPro" id="IPR036390">
    <property type="entry name" value="WH_DNA-bd_sf"/>
</dbReference>
<protein>
    <submittedName>
        <fullName evidence="2">Transcriptional regulator, MarR family</fullName>
    </submittedName>
</protein>
<dbReference type="SUPFAM" id="SSF46785">
    <property type="entry name" value="Winged helix' DNA-binding domain"/>
    <property type="match status" value="1"/>
</dbReference>
<dbReference type="PANTHER" id="PTHR33164:SF43">
    <property type="entry name" value="HTH-TYPE TRANSCRIPTIONAL REPRESSOR YETL"/>
    <property type="match status" value="1"/>
</dbReference>
<reference evidence="2 3" key="1">
    <citation type="journal article" date="2015" name="Genome Announc.">
        <title>Complete Genome Sequence of Cupriavidus basilensis 4G11, Isolated from the Oak Ridge Field Research Center Site.</title>
        <authorList>
            <person name="Ray J."/>
            <person name="Waters R.J."/>
            <person name="Skerker J.M."/>
            <person name="Kuehl J.V."/>
            <person name="Price M.N."/>
            <person name="Huang J."/>
            <person name="Chakraborty R."/>
            <person name="Arkin A.P."/>
            <person name="Deutschbauer A."/>
        </authorList>
    </citation>
    <scope>NUCLEOTIDE SEQUENCE [LARGE SCALE GENOMIC DNA]</scope>
    <source>
        <strain evidence="2">4G11</strain>
    </source>
</reference>
<evidence type="ECO:0000313" key="2">
    <source>
        <dbReference type="EMBL" id="AJG23548.1"/>
    </source>
</evidence>
<accession>A0A0C4YKF3</accession>
<keyword evidence="3" id="KW-1185">Reference proteome</keyword>
<dbReference type="PANTHER" id="PTHR33164">
    <property type="entry name" value="TRANSCRIPTIONAL REGULATOR, MARR FAMILY"/>
    <property type="match status" value="1"/>
</dbReference>
<dbReference type="Proteomes" id="UP000031843">
    <property type="component" value="Chromosome secondary"/>
</dbReference>
<dbReference type="KEGG" id="cbw:RR42_s1960"/>
<dbReference type="GO" id="GO:0006950">
    <property type="term" value="P:response to stress"/>
    <property type="evidence" value="ECO:0007669"/>
    <property type="project" value="TreeGrafter"/>
</dbReference>
<dbReference type="GO" id="GO:0003700">
    <property type="term" value="F:DNA-binding transcription factor activity"/>
    <property type="evidence" value="ECO:0007669"/>
    <property type="project" value="InterPro"/>
</dbReference>
<proteinExistence type="predicted"/>
<dbReference type="InterPro" id="IPR000835">
    <property type="entry name" value="HTH_MarR-typ"/>
</dbReference>
<organism evidence="2 3">
    <name type="scientific">Cupriavidus basilensis</name>
    <dbReference type="NCBI Taxonomy" id="68895"/>
    <lineage>
        <taxon>Bacteria</taxon>
        <taxon>Pseudomonadati</taxon>
        <taxon>Pseudomonadota</taxon>
        <taxon>Betaproteobacteria</taxon>
        <taxon>Burkholderiales</taxon>
        <taxon>Burkholderiaceae</taxon>
        <taxon>Cupriavidus</taxon>
    </lineage>
</organism>
<sequence>MSPSQPSLLDYLSFRLDRLSDMTKSAASALYEREFGIGVRDLRVLRLVALEPGLTLTRLIALTLLEKSVTSKCVTALAQRGLLRRQIGEQDARQVNLYLTPTGIEMIELTYRRGDVLEQMLLDTLTETERKTLNQCIEKLVVALIAHKSGGER</sequence>
<evidence type="ECO:0000313" key="3">
    <source>
        <dbReference type="Proteomes" id="UP000031843"/>
    </source>
</evidence>